<dbReference type="Proteomes" id="UP000320042">
    <property type="component" value="Unassembled WGS sequence"/>
</dbReference>
<comment type="caution">
    <text evidence="6">The sequence shown here is derived from an EMBL/GenBank/DDBJ whole genome shotgun (WGS) entry which is preliminary data.</text>
</comment>
<dbReference type="Gene3D" id="3.30.559.30">
    <property type="entry name" value="Nonribosomal peptide synthetase, condensation domain"/>
    <property type="match status" value="1"/>
</dbReference>
<dbReference type="InterPro" id="IPR020845">
    <property type="entry name" value="AMP-binding_CS"/>
</dbReference>
<dbReference type="InterPro" id="IPR000873">
    <property type="entry name" value="AMP-dep_synth/lig_dom"/>
</dbReference>
<evidence type="ECO:0000313" key="6">
    <source>
        <dbReference type="EMBL" id="TWR25884.1"/>
    </source>
</evidence>
<dbReference type="InterPro" id="IPR001242">
    <property type="entry name" value="Condensation_dom"/>
</dbReference>
<dbReference type="GO" id="GO:0003824">
    <property type="term" value="F:catalytic activity"/>
    <property type="evidence" value="ECO:0007669"/>
    <property type="project" value="InterPro"/>
</dbReference>
<dbReference type="FunFam" id="3.40.50.980:FF:000001">
    <property type="entry name" value="Non-ribosomal peptide synthetase"/>
    <property type="match status" value="1"/>
</dbReference>
<proteinExistence type="inferred from homology"/>
<evidence type="ECO:0000259" key="5">
    <source>
        <dbReference type="PROSITE" id="PS50075"/>
    </source>
</evidence>
<dbReference type="FunFam" id="3.40.50.12780:FF:000012">
    <property type="entry name" value="Non-ribosomal peptide synthetase"/>
    <property type="match status" value="1"/>
</dbReference>
<dbReference type="InterPro" id="IPR045851">
    <property type="entry name" value="AMP-bd_C_sf"/>
</dbReference>
<dbReference type="FunFam" id="1.10.1200.10:FF:000005">
    <property type="entry name" value="Nonribosomal peptide synthetase 1"/>
    <property type="match status" value="1"/>
</dbReference>
<dbReference type="InterPro" id="IPR001031">
    <property type="entry name" value="Thioesterase"/>
</dbReference>
<keyword evidence="4" id="KW-0597">Phosphoprotein</keyword>
<dbReference type="FunFam" id="3.30.300.30:FF:000010">
    <property type="entry name" value="Enterobactin synthetase component F"/>
    <property type="match status" value="1"/>
</dbReference>
<evidence type="ECO:0000256" key="4">
    <source>
        <dbReference type="ARBA" id="ARBA00022553"/>
    </source>
</evidence>
<comment type="cofactor">
    <cofactor evidence="1">
        <name>pantetheine 4'-phosphate</name>
        <dbReference type="ChEBI" id="CHEBI:47942"/>
    </cofactor>
</comment>
<dbReference type="InterPro" id="IPR025110">
    <property type="entry name" value="AMP-bd_C"/>
</dbReference>
<evidence type="ECO:0000256" key="3">
    <source>
        <dbReference type="ARBA" id="ARBA00022450"/>
    </source>
</evidence>
<dbReference type="CDD" id="cd12116">
    <property type="entry name" value="A_NRPS_Ta1_like"/>
    <property type="match status" value="1"/>
</dbReference>
<dbReference type="PANTHER" id="PTHR45527:SF1">
    <property type="entry name" value="FATTY ACID SYNTHASE"/>
    <property type="match status" value="1"/>
</dbReference>
<dbReference type="Pfam" id="PF13193">
    <property type="entry name" value="AMP-binding_C"/>
    <property type="match status" value="1"/>
</dbReference>
<dbReference type="Gene3D" id="1.10.1200.10">
    <property type="entry name" value="ACP-like"/>
    <property type="match status" value="1"/>
</dbReference>
<dbReference type="SUPFAM" id="SSF47336">
    <property type="entry name" value="ACP-like"/>
    <property type="match status" value="1"/>
</dbReference>
<dbReference type="Pfam" id="PF00668">
    <property type="entry name" value="Condensation"/>
    <property type="match status" value="1"/>
</dbReference>
<dbReference type="Pfam" id="PF00501">
    <property type="entry name" value="AMP-binding"/>
    <property type="match status" value="1"/>
</dbReference>
<reference evidence="6 7" key="1">
    <citation type="submission" date="2019-07" db="EMBL/GenBank/DDBJ databases">
        <authorList>
            <person name="Kim J."/>
        </authorList>
    </citation>
    <scope>NUCLEOTIDE SEQUENCE [LARGE SCALE GENOMIC DNA]</scope>
    <source>
        <strain evidence="7">dk17</strain>
    </source>
</reference>
<dbReference type="SUPFAM" id="SSF53474">
    <property type="entry name" value="alpha/beta-Hydrolases"/>
    <property type="match status" value="1"/>
</dbReference>
<dbReference type="Gene3D" id="2.30.38.10">
    <property type="entry name" value="Luciferase, Domain 3"/>
    <property type="match status" value="1"/>
</dbReference>
<dbReference type="PROSITE" id="PS50075">
    <property type="entry name" value="CARRIER"/>
    <property type="match status" value="1"/>
</dbReference>
<dbReference type="Gene3D" id="3.40.50.980">
    <property type="match status" value="2"/>
</dbReference>
<dbReference type="InterPro" id="IPR036736">
    <property type="entry name" value="ACP-like_sf"/>
</dbReference>
<dbReference type="GO" id="GO:0031177">
    <property type="term" value="F:phosphopantetheine binding"/>
    <property type="evidence" value="ECO:0007669"/>
    <property type="project" value="TreeGrafter"/>
</dbReference>
<dbReference type="SUPFAM" id="SSF56801">
    <property type="entry name" value="Acetyl-CoA synthetase-like"/>
    <property type="match status" value="1"/>
</dbReference>
<dbReference type="GO" id="GO:0043041">
    <property type="term" value="P:amino acid activation for nonribosomal peptide biosynthetic process"/>
    <property type="evidence" value="ECO:0007669"/>
    <property type="project" value="TreeGrafter"/>
</dbReference>
<comment type="similarity">
    <text evidence="2">Belongs to the ATP-dependent AMP-binding enzyme family.</text>
</comment>
<dbReference type="InterPro" id="IPR010071">
    <property type="entry name" value="AA_adenyl_dom"/>
</dbReference>
<feature type="domain" description="Carrier" evidence="5">
    <location>
        <begin position="990"/>
        <end position="1065"/>
    </location>
</feature>
<dbReference type="SUPFAM" id="SSF52777">
    <property type="entry name" value="CoA-dependent acyltransferases"/>
    <property type="match status" value="2"/>
</dbReference>
<dbReference type="Pfam" id="PF00550">
    <property type="entry name" value="PP-binding"/>
    <property type="match status" value="1"/>
</dbReference>
<dbReference type="RefSeq" id="WP_146383042.1">
    <property type="nucleotide sequence ID" value="NZ_VOEJ01000008.1"/>
</dbReference>
<dbReference type="GO" id="GO:0005737">
    <property type="term" value="C:cytoplasm"/>
    <property type="evidence" value="ECO:0007669"/>
    <property type="project" value="TreeGrafter"/>
</dbReference>
<dbReference type="PANTHER" id="PTHR45527">
    <property type="entry name" value="NONRIBOSOMAL PEPTIDE SYNTHETASE"/>
    <property type="match status" value="1"/>
</dbReference>
<dbReference type="InterPro" id="IPR023213">
    <property type="entry name" value="CAT-like_dom_sf"/>
</dbReference>
<sequence length="1344" mass="150212">METKNFSYEVSPVDFDPFAGPEISLIAPATESQAEIWTSCLIGGADASCAYNDSVSVRLNGAFNKDAMFKALQALSDRHEALRSTFSADGKTIFVLENPEISIDYQDLSTQDHDQHILFLKNYTRQNAITPLDLVNGPLFKASVLKLSSDEHYVTMLAHHIVCDGWSVGIMLQDLGKLYTAFAQGQTPDVPPAPKFSDYAKEEIRMAENLSQRETEKYWLDHFAGSSHLLNMPVDNPRPAFRTFKSQRCDFALDAKLVADVKAMGRKAGGSFVTTLMAAFEVFLQQITGQDEIILGLPSAGQSATGNYGLVGHCVNLLALRSFPKPDKSFVDYLKTRKGQVLDAYEHQQYTFGTLLKKLNIPRDASRLPLVPVVFNIDIGMDDGIKFYNLTHRYINNPREYETFEIFLNITDNKGDLVLEWSYNTQLFEVESINRMMEEFEHLLKQLVQSPDMPIGQLPLMRSEELFKQLAEWNNTKVDYPKEKPLHQIISETAAKYPNSIALKFGAEEYTYKQLNRKANQLAALLISNGVKQGDKVAISLDRSAELVFGLLAIMKAGATYIPLDPIFPMNRINYMLADSGSVILITSKKYAGVYESKAKEILLNEIWSQLDSQPDTDPTVKVSPNDLLYILYTSGSTGQPKGVKIAHHNVVNFLYSMQKVPGLTADDKLLAVTTISFDIAGLELFLPLITGAQIVLADSATAKDGRALLDIIRNDKITVMQATPYTWRILLESGWDKERIKVICGGEALPMELATRILDHASSLWNVYGPTETTIWSTIKQITAADKVISIGKPIDNTGIYILDKFLNPLKPGVAGELYINGEGVAKGYHNQQTLTDEKFIADPFSGVAGAKMYRTGDLATFTADGNLMYISRMDAQVKIRGYRIETGEIEYNLSQFDGVKQAVVIAQPDANGVDKLVAYVVLHNGGIGSPEMNSQWRTELKKSLPDYMVPDNFVVITEMPLTPNGKVDKKALAGQGPVPAAVVKQYQAPRTDVEKLVTDIWKTFLNLDKISVYDNFFELGGHSLIAVKVMAQIEKETGKRLPLAILFENSTVEKLSLMLQMDGRSIVWDSLVPIKPTGSKIPIYIVHGAGLNVLLFNALAINMDPDQPVYGMQAKGLNGVDEPLNRIEDIAAHYVSSIMAQNPNGPYALAGFSFGGIIAWEMAKQMEALNKKVIMLGMFDTYAYRSPHYDSLPVKYLKRAMYFGRRLWYSLTFQEGFEQTIRRRSKALKRGVTRVWWNMRLNKNDEQVGFSGYSHKIDHANDVASKHYSLQPHNFEIELFRAEVHSFYVDDFEYMGWQPYALGGINVHKIPGEHNTLFKAPNDKIFAEVLQGCLDRAAKKAK</sequence>
<gene>
    <name evidence="6" type="ORF">FPZ43_16525</name>
</gene>
<evidence type="ECO:0000313" key="7">
    <source>
        <dbReference type="Proteomes" id="UP000320042"/>
    </source>
</evidence>
<organism evidence="6 7">
    <name type="scientific">Mucilaginibacter pallidiroseus</name>
    <dbReference type="NCBI Taxonomy" id="2599295"/>
    <lineage>
        <taxon>Bacteria</taxon>
        <taxon>Pseudomonadati</taxon>
        <taxon>Bacteroidota</taxon>
        <taxon>Sphingobacteriia</taxon>
        <taxon>Sphingobacteriales</taxon>
        <taxon>Sphingobacteriaceae</taxon>
        <taxon>Mucilaginibacter</taxon>
    </lineage>
</organism>
<keyword evidence="7" id="KW-1185">Reference proteome</keyword>
<dbReference type="InterPro" id="IPR029058">
    <property type="entry name" value="AB_hydrolase_fold"/>
</dbReference>
<dbReference type="NCBIfam" id="TIGR01733">
    <property type="entry name" value="AA-adenyl-dom"/>
    <property type="match status" value="1"/>
</dbReference>
<dbReference type="Pfam" id="PF00975">
    <property type="entry name" value="Thioesterase"/>
    <property type="match status" value="1"/>
</dbReference>
<evidence type="ECO:0000256" key="2">
    <source>
        <dbReference type="ARBA" id="ARBA00006432"/>
    </source>
</evidence>
<dbReference type="Gene3D" id="3.40.50.1820">
    <property type="entry name" value="alpha/beta hydrolase"/>
    <property type="match status" value="1"/>
</dbReference>
<dbReference type="GO" id="GO:0044550">
    <property type="term" value="P:secondary metabolite biosynthetic process"/>
    <property type="evidence" value="ECO:0007669"/>
    <property type="project" value="UniProtKB-ARBA"/>
</dbReference>
<accession>A0A563U3G6</accession>
<dbReference type="Gene3D" id="3.30.559.10">
    <property type="entry name" value="Chloramphenicol acetyltransferase-like domain"/>
    <property type="match status" value="1"/>
</dbReference>
<dbReference type="PROSITE" id="PS00455">
    <property type="entry name" value="AMP_BINDING"/>
    <property type="match status" value="1"/>
</dbReference>
<dbReference type="CDD" id="cd19531">
    <property type="entry name" value="LCL_NRPS-like"/>
    <property type="match status" value="1"/>
</dbReference>
<dbReference type="InterPro" id="IPR009081">
    <property type="entry name" value="PP-bd_ACP"/>
</dbReference>
<keyword evidence="3" id="KW-0596">Phosphopantetheine</keyword>
<evidence type="ECO:0000256" key="1">
    <source>
        <dbReference type="ARBA" id="ARBA00001957"/>
    </source>
</evidence>
<dbReference type="EMBL" id="VOEJ01000008">
    <property type="protein sequence ID" value="TWR25884.1"/>
    <property type="molecule type" value="Genomic_DNA"/>
</dbReference>
<name>A0A563U3G6_9SPHI</name>
<dbReference type="OrthoDB" id="4317020at2"/>
<dbReference type="Gene3D" id="3.30.300.30">
    <property type="match status" value="1"/>
</dbReference>
<protein>
    <submittedName>
        <fullName evidence="6">Amino acid adenylation domain-containing protein</fullName>
    </submittedName>
</protein>